<reference evidence="2 3" key="1">
    <citation type="journal article" date="2019" name="Environ. Microbiol.">
        <title>Species interactions and distinct microbial communities in high Arctic permafrost affected cryosols are associated with the CH4 and CO2 gas fluxes.</title>
        <authorList>
            <person name="Altshuler I."/>
            <person name="Hamel J."/>
            <person name="Turney S."/>
            <person name="Magnuson E."/>
            <person name="Levesque R."/>
            <person name="Greer C."/>
            <person name="Whyte L.G."/>
        </authorList>
    </citation>
    <scope>NUCLEOTIDE SEQUENCE [LARGE SCALE GENOMIC DNA]</scope>
    <source>
        <strain evidence="2 3">S9.3B</strain>
    </source>
</reference>
<dbReference type="PANTHER" id="PTHR43305:SF1">
    <property type="entry name" value="FAMILY N-ACETYLTRANSFERASE, PUTATIVE (AFU_ORTHOLOGUE AFUA_2G01380)-RELATED"/>
    <property type="match status" value="1"/>
</dbReference>
<proteinExistence type="predicted"/>
<dbReference type="RefSeq" id="WP_140885510.1">
    <property type="nucleotide sequence ID" value="NZ_RCZP01000025.1"/>
</dbReference>
<dbReference type="Gene3D" id="3.40.630.30">
    <property type="match status" value="1"/>
</dbReference>
<dbReference type="AlphaFoldDB" id="A0A502FR87"/>
<dbReference type="CDD" id="cd04301">
    <property type="entry name" value="NAT_SF"/>
    <property type="match status" value="1"/>
</dbReference>
<dbReference type="EMBL" id="RCZP01000025">
    <property type="protein sequence ID" value="TPG51533.1"/>
    <property type="molecule type" value="Genomic_DNA"/>
</dbReference>
<dbReference type="InterPro" id="IPR052777">
    <property type="entry name" value="Acetyltransferase_Enz"/>
</dbReference>
<evidence type="ECO:0000259" key="1">
    <source>
        <dbReference type="PROSITE" id="PS51186"/>
    </source>
</evidence>
<name>A0A502FR87_9PROT</name>
<dbReference type="Pfam" id="PF00583">
    <property type="entry name" value="Acetyltransf_1"/>
    <property type="match status" value="1"/>
</dbReference>
<dbReference type="SUPFAM" id="SSF55729">
    <property type="entry name" value="Acyl-CoA N-acyltransferases (Nat)"/>
    <property type="match status" value="1"/>
</dbReference>
<feature type="domain" description="N-acetyltransferase" evidence="1">
    <location>
        <begin position="9"/>
        <end position="163"/>
    </location>
</feature>
<dbReference type="PANTHER" id="PTHR43305">
    <property type="entry name" value="FAMILY N-ACETYLTRANSFERASE, PUTATIVE (AFU_ORTHOLOGUE AFUA_2G01380)-RELATED"/>
    <property type="match status" value="1"/>
</dbReference>
<keyword evidence="3" id="KW-1185">Reference proteome</keyword>
<dbReference type="GO" id="GO:0016747">
    <property type="term" value="F:acyltransferase activity, transferring groups other than amino-acyl groups"/>
    <property type="evidence" value="ECO:0007669"/>
    <property type="project" value="InterPro"/>
</dbReference>
<gene>
    <name evidence="2" type="ORF">EAH89_20030</name>
</gene>
<dbReference type="InterPro" id="IPR016181">
    <property type="entry name" value="Acyl_CoA_acyltransferase"/>
</dbReference>
<evidence type="ECO:0000313" key="2">
    <source>
        <dbReference type="EMBL" id="TPG51533.1"/>
    </source>
</evidence>
<organism evidence="2 3">
    <name type="scientific">Muricoccus nepalensis</name>
    <dbReference type="NCBI Taxonomy" id="1854500"/>
    <lineage>
        <taxon>Bacteria</taxon>
        <taxon>Pseudomonadati</taxon>
        <taxon>Pseudomonadota</taxon>
        <taxon>Alphaproteobacteria</taxon>
        <taxon>Acetobacterales</taxon>
        <taxon>Roseomonadaceae</taxon>
        <taxon>Muricoccus</taxon>
    </lineage>
</organism>
<dbReference type="Proteomes" id="UP000317078">
    <property type="component" value="Unassembled WGS sequence"/>
</dbReference>
<accession>A0A502FR87</accession>
<keyword evidence="2" id="KW-0808">Transferase</keyword>
<dbReference type="OrthoDB" id="2436196at2"/>
<protein>
    <submittedName>
        <fullName evidence="2">GNAT family N-acetyltransferase</fullName>
    </submittedName>
</protein>
<sequence>MTAGSFLLRPVRSAEDRRDAAALVAAYGASLGVDLAYQGFAEELAGLPGRYAPPGGEMLLARAGGPGAAPLGCVALRPLGPAGTAEMKRLYVVPAGRGMGLGLALVEAVLGEARRMGYARVVLDTLPFMAEAAALYRRAGFVEIEPYYETPVAGTIFLGRALGA</sequence>
<dbReference type="PROSITE" id="PS51186">
    <property type="entry name" value="GNAT"/>
    <property type="match status" value="1"/>
</dbReference>
<evidence type="ECO:0000313" key="3">
    <source>
        <dbReference type="Proteomes" id="UP000317078"/>
    </source>
</evidence>
<dbReference type="InterPro" id="IPR000182">
    <property type="entry name" value="GNAT_dom"/>
</dbReference>
<comment type="caution">
    <text evidence="2">The sequence shown here is derived from an EMBL/GenBank/DDBJ whole genome shotgun (WGS) entry which is preliminary data.</text>
</comment>